<comment type="catalytic activity">
    <reaction evidence="12 14">
        <text>5-amino-6-(5-phospho-D-ribitylamino)uracil + NADP(+) = 5-amino-6-(5-phospho-D-ribosylamino)uracil + NADPH + H(+)</text>
        <dbReference type="Rhea" id="RHEA:17845"/>
        <dbReference type="ChEBI" id="CHEBI:15378"/>
        <dbReference type="ChEBI" id="CHEBI:57783"/>
        <dbReference type="ChEBI" id="CHEBI:58349"/>
        <dbReference type="ChEBI" id="CHEBI:58421"/>
        <dbReference type="ChEBI" id="CHEBI:58453"/>
        <dbReference type="EC" id="1.1.1.193"/>
    </reaction>
</comment>
<dbReference type="InterPro" id="IPR004794">
    <property type="entry name" value="Eubact_RibD"/>
</dbReference>
<dbReference type="SUPFAM" id="SSF53597">
    <property type="entry name" value="Dihydrofolate reductase-like"/>
    <property type="match status" value="1"/>
</dbReference>
<comment type="similarity">
    <text evidence="4 14">In the N-terminal section; belongs to the cytidine and deoxycytidylate deaminase family.</text>
</comment>
<comment type="caution">
    <text evidence="16">The sequence shown here is derived from an EMBL/GenBank/DDBJ whole genome shotgun (WGS) entry which is preliminary data.</text>
</comment>
<evidence type="ECO:0000256" key="9">
    <source>
        <dbReference type="ARBA" id="ARBA00022857"/>
    </source>
</evidence>
<keyword evidence="6 14" id="KW-0686">Riboflavin biosynthesis</keyword>
<dbReference type="InterPro" id="IPR016193">
    <property type="entry name" value="Cytidine_deaminase-like"/>
</dbReference>
<comment type="similarity">
    <text evidence="5 14">In the C-terminal section; belongs to the HTP reductase family.</text>
</comment>
<evidence type="ECO:0000256" key="7">
    <source>
        <dbReference type="ARBA" id="ARBA00022723"/>
    </source>
</evidence>
<organism evidence="16 17">
    <name type="scientific">Microbacterium commune</name>
    <dbReference type="NCBI Taxonomy" id="2762219"/>
    <lineage>
        <taxon>Bacteria</taxon>
        <taxon>Bacillati</taxon>
        <taxon>Actinomycetota</taxon>
        <taxon>Actinomycetes</taxon>
        <taxon>Micrococcales</taxon>
        <taxon>Microbacteriaceae</taxon>
        <taxon>Microbacterium</taxon>
    </lineage>
</organism>
<comment type="function">
    <text evidence="1 14">Converts 2,5-diamino-6-(ribosylamino)-4(3h)-pyrimidinone 5'-phosphate into 5-amino-6-(ribosylamino)-2,4(1h,3h)-pyrimidinedione 5'-phosphate.</text>
</comment>
<dbReference type="PROSITE" id="PS51747">
    <property type="entry name" value="CYT_DCMP_DEAMINASES_2"/>
    <property type="match status" value="1"/>
</dbReference>
<accession>A0ABR8W3B9</accession>
<keyword evidence="17" id="KW-1185">Reference proteome</keyword>
<keyword evidence="11" id="KW-0511">Multifunctional enzyme</keyword>
<proteinExistence type="inferred from homology"/>
<dbReference type="Gene3D" id="3.40.430.10">
    <property type="entry name" value="Dihydrofolate Reductase, subunit A"/>
    <property type="match status" value="2"/>
</dbReference>
<dbReference type="Pfam" id="PF01872">
    <property type="entry name" value="RibD_C"/>
    <property type="match status" value="1"/>
</dbReference>
<comment type="catalytic activity">
    <reaction evidence="13 14">
        <text>2,5-diamino-6-hydroxy-4-(5-phosphoribosylamino)-pyrimidine + H2O + H(+) = 5-amino-6-(5-phospho-D-ribosylamino)uracil + NH4(+)</text>
        <dbReference type="Rhea" id="RHEA:21868"/>
        <dbReference type="ChEBI" id="CHEBI:15377"/>
        <dbReference type="ChEBI" id="CHEBI:15378"/>
        <dbReference type="ChEBI" id="CHEBI:28938"/>
        <dbReference type="ChEBI" id="CHEBI:58453"/>
        <dbReference type="ChEBI" id="CHEBI:58614"/>
        <dbReference type="EC" id="3.5.4.26"/>
    </reaction>
</comment>
<evidence type="ECO:0000256" key="13">
    <source>
        <dbReference type="ARBA" id="ARBA00049886"/>
    </source>
</evidence>
<evidence type="ECO:0000256" key="2">
    <source>
        <dbReference type="ARBA" id="ARBA00004882"/>
    </source>
</evidence>
<keyword evidence="8 14" id="KW-0862">Zinc</keyword>
<dbReference type="PROSITE" id="PS00903">
    <property type="entry name" value="CYT_DCMP_DEAMINASES_1"/>
    <property type="match status" value="1"/>
</dbReference>
<keyword evidence="14 16" id="KW-0378">Hydrolase</keyword>
<sequence length="363" mass="37025">MAVTEAERDAMHRALALAANGPRGLNPQVGAVILSPAGTVLAEGWHRGAGTPHAEVDALSKLAPGEASGATAVVTLEPCNHTGRTGPCAQALIDAGVSRVVYATGDPGDVSSGGADRLRAAGVEVVAGEQADASRRLIADWLTVQRLGRPHVTVKWAQSLDGRAAASDGTSQWITGPDARADVHRRRARADAIVAGTGTVLADDPALTARDGDALYPHQPVPVVIGSRATPADAAVHRHPNAPLFYDTRDLSAVLADLRDRGVQRVFVEGGPTLASAFIAAGVADTVLAYIAPMLLGGERLALTDIGVASIGDALHLRVEQWLPLGADLLAIAHPATAPVAGEDALVATAHPATAPVAGQEGS</sequence>
<dbReference type="Pfam" id="PF00383">
    <property type="entry name" value="dCMP_cyt_deam_1"/>
    <property type="match status" value="1"/>
</dbReference>
<comment type="pathway">
    <text evidence="2 14">Cofactor biosynthesis; riboflavin biosynthesis; 5-amino-6-(D-ribitylamino)uracil from GTP: step 2/4.</text>
</comment>
<keyword evidence="7 14" id="KW-0479">Metal-binding</keyword>
<evidence type="ECO:0000256" key="11">
    <source>
        <dbReference type="ARBA" id="ARBA00023268"/>
    </source>
</evidence>
<evidence type="ECO:0000256" key="10">
    <source>
        <dbReference type="ARBA" id="ARBA00023002"/>
    </source>
</evidence>
<dbReference type="PANTHER" id="PTHR38011">
    <property type="entry name" value="DIHYDROFOLATE REDUCTASE FAMILY PROTEIN (AFU_ORTHOLOGUE AFUA_8G06820)"/>
    <property type="match status" value="1"/>
</dbReference>
<evidence type="ECO:0000256" key="1">
    <source>
        <dbReference type="ARBA" id="ARBA00002151"/>
    </source>
</evidence>
<dbReference type="EMBL" id="JACSPX010000001">
    <property type="protein sequence ID" value="MBD8011151.1"/>
    <property type="molecule type" value="Genomic_DNA"/>
</dbReference>
<comment type="cofactor">
    <cofactor evidence="14">
        <name>Zn(2+)</name>
        <dbReference type="ChEBI" id="CHEBI:29105"/>
    </cofactor>
    <text evidence="14">Binds 1 zinc ion.</text>
</comment>
<dbReference type="Gene3D" id="3.40.140.10">
    <property type="entry name" value="Cytidine Deaminase, domain 2"/>
    <property type="match status" value="1"/>
</dbReference>
<evidence type="ECO:0000256" key="12">
    <source>
        <dbReference type="ARBA" id="ARBA00049861"/>
    </source>
</evidence>
<comment type="pathway">
    <text evidence="3 14">Cofactor biosynthesis; riboflavin biosynthesis; 5-amino-6-(D-ribitylamino)uracil from GTP: step 3/4.</text>
</comment>
<name>A0ABR8W3B9_9MICO</name>
<dbReference type="SUPFAM" id="SSF53927">
    <property type="entry name" value="Cytidine deaminase-like"/>
    <property type="match status" value="1"/>
</dbReference>
<dbReference type="GO" id="GO:0008703">
    <property type="term" value="F:5-amino-6-(5-phosphoribosylamino)uracil reductase activity"/>
    <property type="evidence" value="ECO:0007669"/>
    <property type="project" value="UniProtKB-EC"/>
</dbReference>
<gene>
    <name evidence="16" type="primary">ribD</name>
    <name evidence="16" type="ORF">H9633_02415</name>
</gene>
<evidence type="ECO:0000256" key="6">
    <source>
        <dbReference type="ARBA" id="ARBA00022619"/>
    </source>
</evidence>
<dbReference type="InterPro" id="IPR016192">
    <property type="entry name" value="APOBEC/CMP_deaminase_Zn-bd"/>
</dbReference>
<dbReference type="Proteomes" id="UP000611521">
    <property type="component" value="Unassembled WGS sequence"/>
</dbReference>
<dbReference type="InterPro" id="IPR002125">
    <property type="entry name" value="CMP_dCMP_dom"/>
</dbReference>
<dbReference type="InterPro" id="IPR024072">
    <property type="entry name" value="DHFR-like_dom_sf"/>
</dbReference>
<dbReference type="PIRSF" id="PIRSF006769">
    <property type="entry name" value="RibD"/>
    <property type="match status" value="1"/>
</dbReference>
<dbReference type="InterPro" id="IPR050765">
    <property type="entry name" value="Riboflavin_Biosynth_HTPR"/>
</dbReference>
<reference evidence="16 17" key="1">
    <citation type="submission" date="2020-08" db="EMBL/GenBank/DDBJ databases">
        <title>A Genomic Blueprint of the Chicken Gut Microbiome.</title>
        <authorList>
            <person name="Gilroy R."/>
            <person name="Ravi A."/>
            <person name="Getino M."/>
            <person name="Pursley I."/>
            <person name="Horton D.L."/>
            <person name="Alikhan N.-F."/>
            <person name="Baker D."/>
            <person name="Gharbi K."/>
            <person name="Hall N."/>
            <person name="Watson M."/>
            <person name="Adriaenssens E.M."/>
            <person name="Foster-Nyarko E."/>
            <person name="Jarju S."/>
            <person name="Secka A."/>
            <person name="Antonio M."/>
            <person name="Oren A."/>
            <person name="Chaudhuri R."/>
            <person name="La Ragione R.M."/>
            <person name="Hildebrand F."/>
            <person name="Pallen M.J."/>
        </authorList>
    </citation>
    <scope>NUCLEOTIDE SEQUENCE [LARGE SCALE GENOMIC DNA]</scope>
    <source>
        <strain evidence="16 17">Re1</strain>
    </source>
</reference>
<dbReference type="PANTHER" id="PTHR38011:SF7">
    <property type="entry name" value="2,5-DIAMINO-6-RIBOSYLAMINO-4(3H)-PYRIMIDINONE 5'-PHOSPHATE REDUCTASE"/>
    <property type="match status" value="1"/>
</dbReference>
<dbReference type="EC" id="3.5.4.26" evidence="14"/>
<dbReference type="NCBIfam" id="TIGR00326">
    <property type="entry name" value="eubact_ribD"/>
    <property type="match status" value="1"/>
</dbReference>
<evidence type="ECO:0000256" key="8">
    <source>
        <dbReference type="ARBA" id="ARBA00022833"/>
    </source>
</evidence>
<dbReference type="InterPro" id="IPR002734">
    <property type="entry name" value="RibDG_C"/>
</dbReference>
<keyword evidence="9 14" id="KW-0521">NADP</keyword>
<evidence type="ECO:0000259" key="15">
    <source>
        <dbReference type="PROSITE" id="PS51747"/>
    </source>
</evidence>
<feature type="domain" description="CMP/dCMP-type deaminase" evidence="15">
    <location>
        <begin position="5"/>
        <end position="125"/>
    </location>
</feature>
<dbReference type="EC" id="1.1.1.193" evidence="14"/>
<keyword evidence="10 14" id="KW-0560">Oxidoreductase</keyword>
<evidence type="ECO:0000313" key="16">
    <source>
        <dbReference type="EMBL" id="MBD8011151.1"/>
    </source>
</evidence>
<dbReference type="CDD" id="cd01284">
    <property type="entry name" value="Riboflavin_deaminase-reductase"/>
    <property type="match status" value="1"/>
</dbReference>
<dbReference type="RefSeq" id="WP_191711958.1">
    <property type="nucleotide sequence ID" value="NZ_JACSPX010000001.1"/>
</dbReference>
<evidence type="ECO:0000256" key="14">
    <source>
        <dbReference type="PIRNR" id="PIRNR006769"/>
    </source>
</evidence>
<evidence type="ECO:0000256" key="4">
    <source>
        <dbReference type="ARBA" id="ARBA00005259"/>
    </source>
</evidence>
<protein>
    <recommendedName>
        <fullName evidence="14">Riboflavin biosynthesis protein RibD</fullName>
    </recommendedName>
    <domain>
        <recommendedName>
            <fullName evidence="14">Diaminohydroxyphosphoribosylaminopyrimidine deaminase</fullName>
            <shortName evidence="14">DRAP deaminase</shortName>
            <ecNumber evidence="14">3.5.4.26</ecNumber>
        </recommendedName>
        <alternativeName>
            <fullName evidence="14">Riboflavin-specific deaminase</fullName>
        </alternativeName>
    </domain>
    <domain>
        <recommendedName>
            <fullName evidence="14">5-amino-6-(5-phosphoribosylamino)uracil reductase</fullName>
            <ecNumber evidence="14">1.1.1.193</ecNumber>
        </recommendedName>
        <alternativeName>
            <fullName evidence="14">HTP reductase</fullName>
        </alternativeName>
    </domain>
</protein>
<evidence type="ECO:0000313" key="17">
    <source>
        <dbReference type="Proteomes" id="UP000611521"/>
    </source>
</evidence>
<evidence type="ECO:0000256" key="3">
    <source>
        <dbReference type="ARBA" id="ARBA00004910"/>
    </source>
</evidence>
<dbReference type="GO" id="GO:0008835">
    <property type="term" value="F:diaminohydroxyphosphoribosylaminopyrimidine deaminase activity"/>
    <property type="evidence" value="ECO:0007669"/>
    <property type="project" value="UniProtKB-EC"/>
</dbReference>
<evidence type="ECO:0000256" key="5">
    <source>
        <dbReference type="ARBA" id="ARBA00007417"/>
    </source>
</evidence>